<dbReference type="SMART" id="SM00829">
    <property type="entry name" value="PKS_ER"/>
    <property type="match status" value="1"/>
</dbReference>
<accession>A0ABR1HU93</accession>
<dbReference type="EMBL" id="JAZAVK010000090">
    <property type="protein sequence ID" value="KAK7424586.1"/>
    <property type="molecule type" value="Genomic_DNA"/>
</dbReference>
<name>A0ABR1HU93_9HYPO</name>
<reference evidence="2 3" key="1">
    <citation type="journal article" date="2025" name="Microbiol. Resour. Announc.">
        <title>Draft genome sequences for Neonectria magnoliae and Neonectria punicea, canker pathogens of Liriodendron tulipifera and Acer saccharum in West Virginia.</title>
        <authorList>
            <person name="Petronek H.M."/>
            <person name="Kasson M.T."/>
            <person name="Metheny A.M."/>
            <person name="Stauder C.M."/>
            <person name="Lovett B."/>
            <person name="Lynch S.C."/>
            <person name="Garnas J.R."/>
            <person name="Kasson L.R."/>
            <person name="Stajich J.E."/>
        </authorList>
    </citation>
    <scope>NUCLEOTIDE SEQUENCE [LARGE SCALE GENOMIC DNA]</scope>
    <source>
        <strain evidence="2 3">NRRL 64651</strain>
    </source>
</reference>
<evidence type="ECO:0000313" key="3">
    <source>
        <dbReference type="Proteomes" id="UP001498421"/>
    </source>
</evidence>
<gene>
    <name evidence="2" type="ORF">QQZ08_008596</name>
</gene>
<dbReference type="SUPFAM" id="SSF51735">
    <property type="entry name" value="NAD(P)-binding Rossmann-fold domains"/>
    <property type="match status" value="1"/>
</dbReference>
<evidence type="ECO:0000313" key="2">
    <source>
        <dbReference type="EMBL" id="KAK7424586.1"/>
    </source>
</evidence>
<dbReference type="Gene3D" id="3.40.50.720">
    <property type="entry name" value="NAD(P)-binding Rossmann-like Domain"/>
    <property type="match status" value="1"/>
</dbReference>
<dbReference type="Gene3D" id="3.90.180.10">
    <property type="entry name" value="Medium-chain alcohol dehydrogenases, catalytic domain"/>
    <property type="match status" value="2"/>
</dbReference>
<dbReference type="PANTHER" id="PTHR45033">
    <property type="match status" value="1"/>
</dbReference>
<dbReference type="SUPFAM" id="SSF50129">
    <property type="entry name" value="GroES-like"/>
    <property type="match status" value="1"/>
</dbReference>
<organism evidence="2 3">
    <name type="scientific">Neonectria magnoliae</name>
    <dbReference type="NCBI Taxonomy" id="2732573"/>
    <lineage>
        <taxon>Eukaryota</taxon>
        <taxon>Fungi</taxon>
        <taxon>Dikarya</taxon>
        <taxon>Ascomycota</taxon>
        <taxon>Pezizomycotina</taxon>
        <taxon>Sordariomycetes</taxon>
        <taxon>Hypocreomycetidae</taxon>
        <taxon>Hypocreales</taxon>
        <taxon>Nectriaceae</taxon>
        <taxon>Neonectria</taxon>
    </lineage>
</organism>
<dbReference type="InterPro" id="IPR036291">
    <property type="entry name" value="NAD(P)-bd_dom_sf"/>
</dbReference>
<dbReference type="InterPro" id="IPR020843">
    <property type="entry name" value="ER"/>
</dbReference>
<dbReference type="PANTHER" id="PTHR45033:SF2">
    <property type="entry name" value="ZINC-TYPE ALCOHOL DEHYDROGENASE-LIKE PROTEIN C1773.06C"/>
    <property type="match status" value="1"/>
</dbReference>
<keyword evidence="3" id="KW-1185">Reference proteome</keyword>
<dbReference type="InterPro" id="IPR052711">
    <property type="entry name" value="Zinc_ADH-like"/>
</dbReference>
<dbReference type="Pfam" id="PF08240">
    <property type="entry name" value="ADH_N"/>
    <property type="match status" value="1"/>
</dbReference>
<feature type="domain" description="Enoyl reductase (ER)" evidence="1">
    <location>
        <begin position="17"/>
        <end position="324"/>
    </location>
</feature>
<dbReference type="InterPro" id="IPR011032">
    <property type="entry name" value="GroES-like_sf"/>
</dbReference>
<sequence length="330" mass="35314">MPLPETTTQWVVKRPDGPSGLEMQDAPIPQLGHNDVLIEVHAISLNYHDVGTIRGHYEHSLLDVVPVSDGSGVVLAVGSSVKDFQPGDRVTTVMNGAYQSGPLKPHYVNLLLGSAYHGVLQQYLVAVAGLTAWNALYGAQGRPLLPGQWVLTQGTGGVSTFAILFAKAGGAKVIATTSSAEKAERLKKIGADHVINYKEVQDWGEQAKALTPGGEGVDFVVEIGGGATFKQSLSAVKMDGLIAVAGLRAGVNPAEQPVLLDMFFQFCTTRIAYVGPRSQFVEMNRAIEANDIKPMVDERIFGLDIARDAFAYLESMKHFGKVCIEGVKDA</sequence>
<dbReference type="Proteomes" id="UP001498421">
    <property type="component" value="Unassembled WGS sequence"/>
</dbReference>
<dbReference type="InterPro" id="IPR013149">
    <property type="entry name" value="ADH-like_C"/>
</dbReference>
<protein>
    <recommendedName>
        <fullName evidence="1">Enoyl reductase (ER) domain-containing protein</fullName>
    </recommendedName>
</protein>
<dbReference type="InterPro" id="IPR013154">
    <property type="entry name" value="ADH-like_N"/>
</dbReference>
<dbReference type="CDD" id="cd08276">
    <property type="entry name" value="MDR7"/>
    <property type="match status" value="1"/>
</dbReference>
<dbReference type="Pfam" id="PF00107">
    <property type="entry name" value="ADH_zinc_N"/>
    <property type="match status" value="1"/>
</dbReference>
<proteinExistence type="predicted"/>
<comment type="caution">
    <text evidence="2">The sequence shown here is derived from an EMBL/GenBank/DDBJ whole genome shotgun (WGS) entry which is preliminary data.</text>
</comment>
<evidence type="ECO:0000259" key="1">
    <source>
        <dbReference type="SMART" id="SM00829"/>
    </source>
</evidence>